<evidence type="ECO:0000313" key="2">
    <source>
        <dbReference type="Proteomes" id="UP000240978"/>
    </source>
</evidence>
<dbReference type="EMBL" id="PYGK01000002">
    <property type="protein sequence ID" value="PSL34757.1"/>
    <property type="molecule type" value="Genomic_DNA"/>
</dbReference>
<protein>
    <submittedName>
        <fullName evidence="1">Uncharacterized protein</fullName>
    </submittedName>
</protein>
<gene>
    <name evidence="1" type="ORF">CLV42_102330</name>
</gene>
<keyword evidence="2" id="KW-1185">Reference proteome</keyword>
<dbReference type="AlphaFoldDB" id="A0A2P8GLA6"/>
<name>A0A2P8GLA6_9BACT</name>
<dbReference type="Proteomes" id="UP000240978">
    <property type="component" value="Unassembled WGS sequence"/>
</dbReference>
<comment type="caution">
    <text evidence="1">The sequence shown here is derived from an EMBL/GenBank/DDBJ whole genome shotgun (WGS) entry which is preliminary data.</text>
</comment>
<proteinExistence type="predicted"/>
<evidence type="ECO:0000313" key="1">
    <source>
        <dbReference type="EMBL" id="PSL34757.1"/>
    </source>
</evidence>
<sequence length="39" mass="4365">MVAITDIGCFETIPQSGDRHVNTLKRIGLDYFVYFSGSL</sequence>
<organism evidence="1 2">
    <name type="scientific">Chitinophaga ginsengisoli</name>
    <dbReference type="NCBI Taxonomy" id="363837"/>
    <lineage>
        <taxon>Bacteria</taxon>
        <taxon>Pseudomonadati</taxon>
        <taxon>Bacteroidota</taxon>
        <taxon>Chitinophagia</taxon>
        <taxon>Chitinophagales</taxon>
        <taxon>Chitinophagaceae</taxon>
        <taxon>Chitinophaga</taxon>
    </lineage>
</organism>
<accession>A0A2P8GLA6</accession>
<reference evidence="1 2" key="1">
    <citation type="submission" date="2018-03" db="EMBL/GenBank/DDBJ databases">
        <title>Genomic Encyclopedia of Archaeal and Bacterial Type Strains, Phase II (KMG-II): from individual species to whole genera.</title>
        <authorList>
            <person name="Goeker M."/>
        </authorList>
    </citation>
    <scope>NUCLEOTIDE SEQUENCE [LARGE SCALE GENOMIC DNA]</scope>
    <source>
        <strain evidence="1 2">DSM 18107</strain>
    </source>
</reference>